<sequence>MAWLVTYPIAGWVGTASGFTLAWSILAAPAIGGAVTAQMLWPREKETETIEAADATGEGAVGDLVLREETEAAEGTLAASQCACVRTA</sequence>
<dbReference type="RefSeq" id="WP_281257192.1">
    <property type="nucleotide sequence ID" value="NZ_PVTI01000024.1"/>
</dbReference>
<organism evidence="2 3">
    <name type="scientific">Knoellia remsis</name>
    <dbReference type="NCBI Taxonomy" id="407159"/>
    <lineage>
        <taxon>Bacteria</taxon>
        <taxon>Bacillati</taxon>
        <taxon>Actinomycetota</taxon>
        <taxon>Actinomycetes</taxon>
        <taxon>Micrococcales</taxon>
        <taxon>Intrasporangiaceae</taxon>
        <taxon>Knoellia</taxon>
    </lineage>
</organism>
<dbReference type="Proteomes" id="UP000237822">
    <property type="component" value="Unassembled WGS sequence"/>
</dbReference>
<protein>
    <recommendedName>
        <fullName evidence="4">MFS transporter</fullName>
    </recommendedName>
</protein>
<reference evidence="2 3" key="1">
    <citation type="submission" date="2018-03" db="EMBL/GenBank/DDBJ databases">
        <title>Genomic Encyclopedia of Archaeal and Bacterial Type Strains, Phase II (KMG-II): from individual species to whole genera.</title>
        <authorList>
            <person name="Goeker M."/>
        </authorList>
    </citation>
    <scope>NUCLEOTIDE SEQUENCE [LARGE SCALE GENOMIC DNA]</scope>
    <source>
        <strain evidence="2 3">ATCC BAA-1496</strain>
    </source>
</reference>
<feature type="transmembrane region" description="Helical" evidence="1">
    <location>
        <begin position="20"/>
        <end position="41"/>
    </location>
</feature>
<proteinExistence type="predicted"/>
<evidence type="ECO:0000256" key="1">
    <source>
        <dbReference type="SAM" id="Phobius"/>
    </source>
</evidence>
<evidence type="ECO:0008006" key="4">
    <source>
        <dbReference type="Google" id="ProtNLM"/>
    </source>
</evidence>
<evidence type="ECO:0000313" key="3">
    <source>
        <dbReference type="Proteomes" id="UP000237822"/>
    </source>
</evidence>
<evidence type="ECO:0000313" key="2">
    <source>
        <dbReference type="EMBL" id="PRY54725.1"/>
    </source>
</evidence>
<name>A0A2T0U9V6_9MICO</name>
<keyword evidence="1" id="KW-0812">Transmembrane</keyword>
<gene>
    <name evidence="2" type="ORF">BCF74_12460</name>
</gene>
<keyword evidence="3" id="KW-1185">Reference proteome</keyword>
<dbReference type="EMBL" id="PVTI01000024">
    <property type="protein sequence ID" value="PRY54725.1"/>
    <property type="molecule type" value="Genomic_DNA"/>
</dbReference>
<dbReference type="AlphaFoldDB" id="A0A2T0U9V6"/>
<keyword evidence="1" id="KW-0472">Membrane</keyword>
<keyword evidence="1" id="KW-1133">Transmembrane helix</keyword>
<comment type="caution">
    <text evidence="2">The sequence shown here is derived from an EMBL/GenBank/DDBJ whole genome shotgun (WGS) entry which is preliminary data.</text>
</comment>
<accession>A0A2T0U9V6</accession>